<dbReference type="Gene3D" id="2.40.70.10">
    <property type="entry name" value="Acid Proteases"/>
    <property type="match status" value="1"/>
</dbReference>
<evidence type="ECO:0000256" key="6">
    <source>
        <dbReference type="ARBA" id="ARBA00022801"/>
    </source>
</evidence>
<evidence type="ECO:0008006" key="14">
    <source>
        <dbReference type="Google" id="ProtNLM"/>
    </source>
</evidence>
<keyword evidence="5" id="KW-0255">Endonuclease</keyword>
<dbReference type="InterPro" id="IPR043502">
    <property type="entry name" value="DNA/RNA_pol_sf"/>
</dbReference>
<dbReference type="PROSITE" id="PS50994">
    <property type="entry name" value="INTEGRASE"/>
    <property type="match status" value="1"/>
</dbReference>
<feature type="compositionally biased region" description="Polar residues" evidence="9">
    <location>
        <begin position="568"/>
        <end position="593"/>
    </location>
</feature>
<dbReference type="InterPro" id="IPR000477">
    <property type="entry name" value="RT_dom"/>
</dbReference>
<dbReference type="Gene3D" id="1.10.340.70">
    <property type="match status" value="1"/>
</dbReference>
<comment type="caution">
    <text evidence="12">The sequence shown here is derived from an EMBL/GenBank/DDBJ whole genome shotgun (WGS) entry which is preliminary data.</text>
</comment>
<feature type="region of interest" description="Disordered" evidence="9">
    <location>
        <begin position="1511"/>
        <end position="1530"/>
    </location>
</feature>
<keyword evidence="13" id="KW-1185">Reference proteome</keyword>
<dbReference type="Pfam" id="PF19259">
    <property type="entry name" value="Ty3_capsid"/>
    <property type="match status" value="1"/>
</dbReference>
<evidence type="ECO:0000256" key="7">
    <source>
        <dbReference type="ARBA" id="ARBA00022918"/>
    </source>
</evidence>
<dbReference type="Gene3D" id="3.30.420.10">
    <property type="entry name" value="Ribonuclease H-like superfamily/Ribonuclease H"/>
    <property type="match status" value="1"/>
</dbReference>
<keyword evidence="6" id="KW-0378">Hydrolase</keyword>
<dbReference type="CDD" id="cd01647">
    <property type="entry name" value="RT_LTR"/>
    <property type="match status" value="1"/>
</dbReference>
<dbReference type="PANTHER" id="PTHR37984:SF5">
    <property type="entry name" value="PROTEIN NYNRIN-LIKE"/>
    <property type="match status" value="1"/>
</dbReference>
<dbReference type="FunFam" id="3.10.10.10:FF:000007">
    <property type="entry name" value="Retrovirus-related Pol polyprotein from transposon 17.6-like Protein"/>
    <property type="match status" value="1"/>
</dbReference>
<dbReference type="FunFam" id="1.10.340.70:FF:000001">
    <property type="entry name" value="Retrovirus-related Pol polyprotein from transposon gypsy-like Protein"/>
    <property type="match status" value="1"/>
</dbReference>
<feature type="compositionally biased region" description="Polar residues" evidence="9">
    <location>
        <begin position="627"/>
        <end position="643"/>
    </location>
</feature>
<dbReference type="Gene3D" id="3.10.10.10">
    <property type="entry name" value="HIV Type 1 Reverse Transcriptase, subunit A, domain 1"/>
    <property type="match status" value="1"/>
</dbReference>
<name>A0A820AFP8_9BILA</name>
<feature type="region of interest" description="Disordered" evidence="9">
    <location>
        <begin position="605"/>
        <end position="643"/>
    </location>
</feature>
<feature type="compositionally biased region" description="Polar residues" evidence="9">
    <location>
        <begin position="1514"/>
        <end position="1530"/>
    </location>
</feature>
<dbReference type="Pfam" id="PF00078">
    <property type="entry name" value="RVT_1"/>
    <property type="match status" value="1"/>
</dbReference>
<evidence type="ECO:0000256" key="8">
    <source>
        <dbReference type="ARBA" id="ARBA00023268"/>
    </source>
</evidence>
<dbReference type="GO" id="GO:0004519">
    <property type="term" value="F:endonuclease activity"/>
    <property type="evidence" value="ECO:0007669"/>
    <property type="project" value="UniProtKB-KW"/>
</dbReference>
<dbReference type="PANTHER" id="PTHR37984">
    <property type="entry name" value="PROTEIN CBG26694"/>
    <property type="match status" value="1"/>
</dbReference>
<keyword evidence="8" id="KW-0511">Multifunctional enzyme</keyword>
<dbReference type="InterPro" id="IPR041577">
    <property type="entry name" value="RT_RNaseH_2"/>
</dbReference>
<dbReference type="InterPro" id="IPR036397">
    <property type="entry name" value="RNaseH_sf"/>
</dbReference>
<feature type="compositionally biased region" description="Polar residues" evidence="9">
    <location>
        <begin position="605"/>
        <end position="617"/>
    </location>
</feature>
<dbReference type="Pfam" id="PF00665">
    <property type="entry name" value="rve"/>
    <property type="match status" value="1"/>
</dbReference>
<proteinExistence type="predicted"/>
<dbReference type="EMBL" id="CAJOBG010006083">
    <property type="protein sequence ID" value="CAF4175440.1"/>
    <property type="molecule type" value="Genomic_DNA"/>
</dbReference>
<dbReference type="Proteomes" id="UP000663866">
    <property type="component" value="Unassembled WGS sequence"/>
</dbReference>
<evidence type="ECO:0000259" key="10">
    <source>
        <dbReference type="PROSITE" id="PS50878"/>
    </source>
</evidence>
<keyword evidence="4" id="KW-0540">Nuclease</keyword>
<feature type="domain" description="Reverse transcriptase" evidence="10">
    <location>
        <begin position="1057"/>
        <end position="1236"/>
    </location>
</feature>
<accession>A0A820AFP8</accession>
<dbReference type="InterPro" id="IPR021109">
    <property type="entry name" value="Peptidase_aspartic_dom_sf"/>
</dbReference>
<dbReference type="FunFam" id="3.30.420.10:FF:000032">
    <property type="entry name" value="Retrovirus-related Pol polyprotein from transposon 297-like Protein"/>
    <property type="match status" value="1"/>
</dbReference>
<organism evidence="12 13">
    <name type="scientific">Rotaria magnacalcarata</name>
    <dbReference type="NCBI Taxonomy" id="392030"/>
    <lineage>
        <taxon>Eukaryota</taxon>
        <taxon>Metazoa</taxon>
        <taxon>Spiralia</taxon>
        <taxon>Gnathifera</taxon>
        <taxon>Rotifera</taxon>
        <taxon>Eurotatoria</taxon>
        <taxon>Bdelloidea</taxon>
        <taxon>Philodinida</taxon>
        <taxon>Philodinidae</taxon>
        <taxon>Rotaria</taxon>
    </lineage>
</organism>
<feature type="region of interest" description="Disordered" evidence="9">
    <location>
        <begin position="518"/>
        <end position="593"/>
    </location>
</feature>
<reference evidence="12" key="1">
    <citation type="submission" date="2021-02" db="EMBL/GenBank/DDBJ databases">
        <authorList>
            <person name="Nowell W R."/>
        </authorList>
    </citation>
    <scope>NUCLEOTIDE SEQUENCE</scope>
</reference>
<dbReference type="InterPro" id="IPR043128">
    <property type="entry name" value="Rev_trsase/Diguanyl_cyclase"/>
</dbReference>
<feature type="domain" description="Integrase catalytic" evidence="11">
    <location>
        <begin position="1685"/>
        <end position="1844"/>
    </location>
</feature>
<dbReference type="GO" id="GO:0008233">
    <property type="term" value="F:peptidase activity"/>
    <property type="evidence" value="ECO:0007669"/>
    <property type="project" value="UniProtKB-KW"/>
</dbReference>
<dbReference type="GO" id="GO:0003964">
    <property type="term" value="F:RNA-directed DNA polymerase activity"/>
    <property type="evidence" value="ECO:0007669"/>
    <property type="project" value="UniProtKB-KW"/>
</dbReference>
<dbReference type="Pfam" id="PF13975">
    <property type="entry name" value="gag-asp_proteas"/>
    <property type="match status" value="1"/>
</dbReference>
<sequence length="1963" mass="224572">MNNKSRSTSFSRISSKSFSTQFTTDNQLLSSTRNSIQNKKVFDNNNRRKEVIPTPNRPKLIDNSFAINIEMNTPLHNETELVMNNEERIQENTLCSTMKNKFLESFNKDTKVDNESDSQCVAVNSSRQLTLDEVVDTGDALLLDQKSRKTLGTHCDVNVEEDNDKHNSNDESLDSFILKNFVRFSGDQNVIQWLDDVENKFNSFYIDRQIRFEAIPLLIEGAARQQYIRNRKNIHSFDDFYEFLLMQFECLDNVERANNNQLNKNTSVNDRTTVNQKTVLNNSNESIVNDSNNNSRINQTSVINSETMVNLGTTNTIGDVPVNKTIVTSNGPFTSVIDETVNDLRRAIIDNLIKNPKIFKGGKDNVQQWIEEMEHLFEIAHIQDATKLDFVSYSLRGDALAWFRNHKSSLTSWKVFVLELKKAFTSSFHEELAFKKLEAYSQGENQLICNFFNEILKLCKEADNTMSETTKLKHLLNKTKPSIQFEVRKKKPTSTTEFLQFAKEVEELIQLSNLSTSQIESMSDNKSDNNKMKSTHRPLASAQSFTPSTAANSHFNNKPMNYAKDYSRNFSNNYRPFNSRQTYANPNNSMFSQARSFPQKSHFTNSVRVNQPPTFSNDNRHIPKRFPSSQYSTPRNPSSHYSSANAINQCETATNTIPSLESFSSIDSNQLSEVSNDGVASGKNFRKPSKSSLIFFTTFVNNYRTKILIDTGATKTFVNKNLLDFFKPSLNIQGKSYPFFLADGVAPLTVLGTVKLCLEFANVKTEIEAHVAQSLCTPIILGMDYINLYNLSFNVKLQTISIEYESRILTMPINSDCKVNTVPVILSASTYIPAYSKRTTQATIPIDSVCSVLLPSNNLCRNRSLSITHTLLNFTNHCSKISFMNVTQFPQVIRKGFCVGYIQRNLNQHQNFSLNKLMKNSLEASGLPVMQPVSFSQNKKVPNSYISQNFFLPSIMYGKKSLVSMQSIYCNSVVSSKPNSNIYIEQLLKSVENKEYKNKLYQVLINFTHIFDISKHNIAKPTIHHVINTVPHSPPACKPYPQLDKEKPMFQLMQEFLKAGLISESHSPYAAPAILVKKKDGSFRFVVDYKKLNSITIKDASPLPNMEDTIRKLGQGYKVFSKLDLKSGFYQIPINPADKEKTAFVTPFGLYQFNVLPMGLKNSPPTFQKVMSDTLKNCRAFSLVYLDDIIIFSKSFDEHILHLECVLSALQTKNLVLNPPKCVLAANQIDYLGHTISQNRITPMKEKIDAILQIKEPRTLAQANKFIGALSWYRKFIPGFATKAAPIHAVTNLTKNKRYKFKWSQPQSKAFQELKQLLISAPLFLHYPVDNVPLMLATDASGIGIGGVLQQEIDGKLHNLYYHSQLMTPSERKYSTIEKEALAIYRCFYRMRNLILGRSIILRTDHCPLCHIMDKTIRNNRVERITHLIQEFNIEKIIHIKGKENCLPDFLSRYSNEMNDELFEAEYGLESKENFSVLRSPGKTSLNLSSFQNGEKEKLLASMVLRSHTKHKQPASSSKQLNSKHNNNNEFSVEVNRKITPKDSTVIKFSCNLFDSSKIIHEQKRDPAIHNIVQKLNSQSDSSMSFIFKNDILYKLIAPRYRSKKKMEVIYLPSSMIPDLLRASHDDPMTGAHFSNDRIYHKIKYLYWWPDMKASIKNYIKSCILCKQYNISRQKKHGHLRPISPPDGPFLLIGIDYCGPLQQTPRENRYILVITDYFTRFVSAVALPTCTAEATAQALFNEYFCKYGIPAVILSDQGSHFRNQLMENIKQLIGYNHIYSTPYHPQTNGVVERFNATFIPQIAKLQDTQGNNWDEYLQAVVFAYNSGTHKTTNYSPYELLFGRSPRLPIEIPPSSFSFKKSSDYFEQLRKTLRIYRQAVQYNVAIQQQRHKIWYDRNRFDPHYNIGDKVLIKVHGNRGKLEPRFSPIPMVIAKVFHPVYIVEDEINGVSSRVHVADIRPILSN</sequence>
<dbReference type="InterPro" id="IPR001584">
    <property type="entry name" value="Integrase_cat-core"/>
</dbReference>
<keyword evidence="7" id="KW-0695">RNA-directed DNA polymerase</keyword>
<dbReference type="CDD" id="cd00303">
    <property type="entry name" value="retropepsin_like"/>
    <property type="match status" value="1"/>
</dbReference>
<evidence type="ECO:0000256" key="1">
    <source>
        <dbReference type="ARBA" id="ARBA00022670"/>
    </source>
</evidence>
<dbReference type="InterPro" id="IPR045358">
    <property type="entry name" value="Ty3_capsid"/>
</dbReference>
<dbReference type="SUPFAM" id="SSF53098">
    <property type="entry name" value="Ribonuclease H-like"/>
    <property type="match status" value="1"/>
</dbReference>
<dbReference type="SUPFAM" id="SSF56672">
    <property type="entry name" value="DNA/RNA polymerases"/>
    <property type="match status" value="1"/>
</dbReference>
<evidence type="ECO:0000256" key="2">
    <source>
        <dbReference type="ARBA" id="ARBA00022679"/>
    </source>
</evidence>
<dbReference type="FunFam" id="3.30.70.270:FF:000020">
    <property type="entry name" value="Transposon Tf2-6 polyprotein-like Protein"/>
    <property type="match status" value="1"/>
</dbReference>
<dbReference type="SUPFAM" id="SSF50630">
    <property type="entry name" value="Acid proteases"/>
    <property type="match status" value="1"/>
</dbReference>
<evidence type="ECO:0000256" key="9">
    <source>
        <dbReference type="SAM" id="MobiDB-lite"/>
    </source>
</evidence>
<evidence type="ECO:0000259" key="11">
    <source>
        <dbReference type="PROSITE" id="PS50994"/>
    </source>
</evidence>
<dbReference type="InterPro" id="IPR050951">
    <property type="entry name" value="Retrovirus_Pol_polyprotein"/>
</dbReference>
<protein>
    <recommendedName>
        <fullName evidence="14">Endonuclease</fullName>
    </recommendedName>
</protein>
<dbReference type="GO" id="GO:0006508">
    <property type="term" value="P:proteolysis"/>
    <property type="evidence" value="ECO:0007669"/>
    <property type="project" value="UniProtKB-KW"/>
</dbReference>
<dbReference type="Pfam" id="PF17919">
    <property type="entry name" value="RT_RNaseH_2"/>
    <property type="match status" value="1"/>
</dbReference>
<keyword evidence="2" id="KW-0808">Transferase</keyword>
<gene>
    <name evidence="12" type="ORF">OVN521_LOCUS24956</name>
</gene>
<feature type="compositionally biased region" description="Polar residues" evidence="9">
    <location>
        <begin position="541"/>
        <end position="559"/>
    </location>
</feature>
<dbReference type="GO" id="GO:0015074">
    <property type="term" value="P:DNA integration"/>
    <property type="evidence" value="ECO:0007669"/>
    <property type="project" value="InterPro"/>
</dbReference>
<keyword evidence="3" id="KW-0548">Nucleotidyltransferase</keyword>
<dbReference type="Gene3D" id="3.30.70.270">
    <property type="match status" value="2"/>
</dbReference>
<dbReference type="GO" id="GO:0003676">
    <property type="term" value="F:nucleic acid binding"/>
    <property type="evidence" value="ECO:0007669"/>
    <property type="project" value="InterPro"/>
</dbReference>
<dbReference type="CDD" id="cd09274">
    <property type="entry name" value="RNase_HI_RT_Ty3"/>
    <property type="match status" value="1"/>
</dbReference>
<evidence type="ECO:0000256" key="5">
    <source>
        <dbReference type="ARBA" id="ARBA00022759"/>
    </source>
</evidence>
<evidence type="ECO:0000256" key="4">
    <source>
        <dbReference type="ARBA" id="ARBA00022722"/>
    </source>
</evidence>
<dbReference type="Pfam" id="PF17921">
    <property type="entry name" value="Integrase_H2C2"/>
    <property type="match status" value="1"/>
</dbReference>
<evidence type="ECO:0000313" key="13">
    <source>
        <dbReference type="Proteomes" id="UP000663866"/>
    </source>
</evidence>
<dbReference type="InterPro" id="IPR041588">
    <property type="entry name" value="Integrase_H2C2"/>
</dbReference>
<dbReference type="InterPro" id="IPR012337">
    <property type="entry name" value="RNaseH-like_sf"/>
</dbReference>
<dbReference type="PROSITE" id="PS50878">
    <property type="entry name" value="RT_POL"/>
    <property type="match status" value="1"/>
</dbReference>
<keyword evidence="1" id="KW-0645">Protease</keyword>
<evidence type="ECO:0000256" key="3">
    <source>
        <dbReference type="ARBA" id="ARBA00022695"/>
    </source>
</evidence>
<evidence type="ECO:0000313" key="12">
    <source>
        <dbReference type="EMBL" id="CAF4175440.1"/>
    </source>
</evidence>